<dbReference type="Proteomes" id="UP000694571">
    <property type="component" value="Unplaced"/>
</dbReference>
<protein>
    <submittedName>
        <fullName evidence="2">Uncharacterized protein</fullName>
    </submittedName>
</protein>
<accession>A0A8D1N5Z3</accession>
<organism evidence="2 3">
    <name type="scientific">Sus scrofa</name>
    <name type="common">Pig</name>
    <dbReference type="NCBI Taxonomy" id="9823"/>
    <lineage>
        <taxon>Eukaryota</taxon>
        <taxon>Metazoa</taxon>
        <taxon>Chordata</taxon>
        <taxon>Craniata</taxon>
        <taxon>Vertebrata</taxon>
        <taxon>Euteleostomi</taxon>
        <taxon>Mammalia</taxon>
        <taxon>Eutheria</taxon>
        <taxon>Laurasiatheria</taxon>
        <taxon>Artiodactyla</taxon>
        <taxon>Suina</taxon>
        <taxon>Suidae</taxon>
        <taxon>Sus</taxon>
    </lineage>
</organism>
<name>A0A8D1N5Z3_PIG</name>
<reference evidence="2" key="1">
    <citation type="submission" date="2025-08" db="UniProtKB">
        <authorList>
            <consortium name="Ensembl"/>
        </authorList>
    </citation>
    <scope>IDENTIFICATION</scope>
</reference>
<evidence type="ECO:0000256" key="1">
    <source>
        <dbReference type="SAM" id="MobiDB-lite"/>
    </source>
</evidence>
<evidence type="ECO:0000313" key="2">
    <source>
        <dbReference type="Ensembl" id="ENSSSCP00050032638.1"/>
    </source>
</evidence>
<feature type="region of interest" description="Disordered" evidence="1">
    <location>
        <begin position="1"/>
        <end position="31"/>
    </location>
</feature>
<proteinExistence type="predicted"/>
<dbReference type="AlphaFoldDB" id="A0A8D1N5Z3"/>
<feature type="compositionally biased region" description="Polar residues" evidence="1">
    <location>
        <begin position="1"/>
        <end position="17"/>
    </location>
</feature>
<sequence>QTGLGCNNNPHSNSDSHLTSENHEDQTSYFPESSLPGLHRLTLTLTQPSTAWHCLLHLPVPIWPKSSRTPLWNLAAPSPPYHTLFDNGQCPSLSSSKYVLPGFNVIPIKSPMTFFTELQQIIPNFLWNRKSPRIAKAILKKKSKTGGIILPDSRQYYEATVIKTLWC</sequence>
<dbReference type="Ensembl" id="ENSSSCT00050075695.1">
    <property type="protein sequence ID" value="ENSSSCP00050032638.1"/>
    <property type="gene ID" value="ENSSSCG00050055494.1"/>
</dbReference>
<evidence type="ECO:0000313" key="3">
    <source>
        <dbReference type="Proteomes" id="UP000694571"/>
    </source>
</evidence>